<feature type="domain" description="DUF2007" evidence="1">
    <location>
        <begin position="38"/>
        <end position="103"/>
    </location>
</feature>
<sequence>MCRYSKPPAIIWPRSTACPHCASGNWMPNANGWGAADMQIAYRASHIIDAHLAKHALEDAGITAFVFGESLLGGSGELPAFGVLQVCVADMHLSQAQAVLAEIGLCGEVTRAL</sequence>
<reference evidence="2 3" key="1">
    <citation type="journal article" date="2005" name="Genome Res.">
        <title>Comparative and functional genomic analyses of the pathogenicity of phytopathogen Xanthomonas campestris pv. campestris.</title>
        <authorList>
            <person name="Qian W."/>
            <person name="Jia Y."/>
            <person name="Ren S.X."/>
            <person name="He Y.Q."/>
            <person name="Feng J.X."/>
            <person name="Lu L.F."/>
            <person name="Sun Q."/>
            <person name="Ying G."/>
            <person name="Tang D.J."/>
            <person name="Tang H."/>
            <person name="Wu W."/>
            <person name="Hao P."/>
            <person name="Wang L."/>
            <person name="Jiang B.L."/>
            <person name="Zeng S."/>
            <person name="Gu W.Y."/>
            <person name="Lu G."/>
            <person name="Rong L."/>
            <person name="Tian Y."/>
            <person name="Yao Z."/>
            <person name="Fu G."/>
            <person name="Chen B."/>
            <person name="Fang R."/>
            <person name="Qiang B."/>
            <person name="Chen Z."/>
            <person name="Zhao G.P."/>
            <person name="Tang J.L."/>
            <person name="He C."/>
        </authorList>
    </citation>
    <scope>NUCLEOTIDE SEQUENCE [LARGE SCALE GENOMIC DNA]</scope>
    <source>
        <strain evidence="2 3">8004</strain>
    </source>
</reference>
<name>A0A0H2XAA7_XANC8</name>
<dbReference type="InterPro" id="IPR018551">
    <property type="entry name" value="DUF2007"/>
</dbReference>
<dbReference type="HOGENOM" id="CLU_2132521_0_0_6"/>
<gene>
    <name evidence="2" type="ordered locus">XC_3407</name>
</gene>
<dbReference type="Proteomes" id="UP000000420">
    <property type="component" value="Chromosome"/>
</dbReference>
<dbReference type="Pfam" id="PF09413">
    <property type="entry name" value="DUF2007"/>
    <property type="match status" value="1"/>
</dbReference>
<evidence type="ECO:0000313" key="2">
    <source>
        <dbReference type="EMBL" id="AAY50451.1"/>
    </source>
</evidence>
<proteinExistence type="predicted"/>
<evidence type="ECO:0000259" key="1">
    <source>
        <dbReference type="Pfam" id="PF09413"/>
    </source>
</evidence>
<organism evidence="2 3">
    <name type="scientific">Xanthomonas campestris pv. campestris (strain 8004)</name>
    <dbReference type="NCBI Taxonomy" id="314565"/>
    <lineage>
        <taxon>Bacteria</taxon>
        <taxon>Pseudomonadati</taxon>
        <taxon>Pseudomonadota</taxon>
        <taxon>Gammaproteobacteria</taxon>
        <taxon>Lysobacterales</taxon>
        <taxon>Lysobacteraceae</taxon>
        <taxon>Xanthomonas</taxon>
    </lineage>
</organism>
<dbReference type="EMBL" id="CP000050">
    <property type="protein sequence ID" value="AAY50451.1"/>
    <property type="molecule type" value="Genomic_DNA"/>
</dbReference>
<accession>A0A0H2XAA7</accession>
<dbReference type="AlphaFoldDB" id="A0A0H2XAA7"/>
<evidence type="ECO:0000313" key="3">
    <source>
        <dbReference type="Proteomes" id="UP000000420"/>
    </source>
</evidence>
<dbReference type="KEGG" id="xcb:XC_3407"/>
<dbReference type="Gene3D" id="3.30.70.790">
    <property type="entry name" value="UreE, C-terminal domain"/>
    <property type="match status" value="1"/>
</dbReference>
<protein>
    <recommendedName>
        <fullName evidence="1">DUF2007 domain-containing protein</fullName>
    </recommendedName>
</protein>